<evidence type="ECO:0000313" key="12">
    <source>
        <dbReference type="Proteomes" id="UP000001317"/>
    </source>
</evidence>
<dbReference type="Gene3D" id="3.20.20.450">
    <property type="entry name" value="EAL domain"/>
    <property type="match status" value="1"/>
</dbReference>
<dbReference type="PANTHER" id="PTHR33989:SF4">
    <property type="entry name" value="PTS SYSTEM N,N'-DIACETYLCHITOBIOSE-SPECIFIC EIIC COMPONENT"/>
    <property type="match status" value="1"/>
</dbReference>
<dbReference type="STRING" id="458817.Shal_2522"/>
<protein>
    <submittedName>
        <fullName evidence="11">Diguanylate phosphodiesterase</fullName>
    </submittedName>
</protein>
<evidence type="ECO:0000256" key="4">
    <source>
        <dbReference type="ARBA" id="ARBA00022597"/>
    </source>
</evidence>
<feature type="transmembrane region" description="Helical" evidence="8">
    <location>
        <begin position="311"/>
        <end position="333"/>
    </location>
</feature>
<feature type="domain" description="PTS EIIC type-3" evidence="10">
    <location>
        <begin position="13"/>
        <end position="392"/>
    </location>
</feature>
<dbReference type="PROSITE" id="PS50883">
    <property type="entry name" value="EAL"/>
    <property type="match status" value="1"/>
</dbReference>
<dbReference type="SUPFAM" id="SSF141868">
    <property type="entry name" value="EAL domain-like"/>
    <property type="match status" value="1"/>
</dbReference>
<evidence type="ECO:0000256" key="6">
    <source>
        <dbReference type="ARBA" id="ARBA00022989"/>
    </source>
</evidence>
<keyword evidence="12" id="KW-1185">Reference proteome</keyword>
<dbReference type="InterPro" id="IPR051088">
    <property type="entry name" value="PTS_Sugar-EIIC/EIIB"/>
</dbReference>
<dbReference type="InterPro" id="IPR035919">
    <property type="entry name" value="EAL_sf"/>
</dbReference>
<feature type="transmembrane region" description="Helical" evidence="8">
    <location>
        <begin position="29"/>
        <end position="56"/>
    </location>
</feature>
<evidence type="ECO:0000256" key="8">
    <source>
        <dbReference type="SAM" id="Phobius"/>
    </source>
</evidence>
<accession>B0TK60</accession>
<feature type="transmembrane region" description="Helical" evidence="8">
    <location>
        <begin position="266"/>
        <end position="287"/>
    </location>
</feature>
<sequence length="694" mass="77442">MGLGCIPAAIKNLIATVDNYSTRISRFTIINALVSSSIMLMPIAIFRAIIQIVAVIAELNAQTWLAQFLYGMSDVILEVLPLLFCVVISYVHSTYLRISGIMCLICSLVFIAVVNYILNGSPSIIDFNLFITVMVTALCSYTIKWCTRFKTSSDISNEIVDRGILQLIQFSLVFAIAVIFSYALMAVQAVIEDLTLSFEASVIPHDYLSGLLYEFTRNICWFFGFHSYHLVGNLGLEFQALSTERIALINSGSTPDSFLTYQFMDIYSAIGGSGSTLSLIVAVLFFSKSRSHRNLAKVSTPFSILNINEPIIYGMPIIFNIWLIVPFILVPLINFSLAYGLTAAEIIPPLTENVNWMLPAVYNVWLASDGDIVASMLQLAMILLGALIYKPFLDRYGAEHIPRANLDKINQTDLAGKFSDYRDVISEQNQAKKTIKQIMDGGEFILYLQPQFDLKQNAINGGEILLRYRDDRGEISPPYFLDLFERVGVISDIDYIVITQVSELVDTHALPQDFKVSINISPSSFCSEQILSELILLSQKMATKGLKLVVEITENQQWEKEQAYNKIFERLQSHNILIALDDFGTGYSNVANVLGFAFDYIKLDMSLASHEMLIKNPNVIKGLMLIAESGGAQIIAEGVEIKEQVDILTQSNIYTFQGYYYARPMPIDEFLQSANSHATASIHASPISTTEQTL</sequence>
<dbReference type="HOGENOM" id="CLU_024302_1_0_6"/>
<keyword evidence="4" id="KW-0762">Sugar transport</keyword>
<name>B0TK60_SHEHH</name>
<evidence type="ECO:0000256" key="3">
    <source>
        <dbReference type="ARBA" id="ARBA00022475"/>
    </source>
</evidence>
<evidence type="ECO:0000256" key="5">
    <source>
        <dbReference type="ARBA" id="ARBA00022692"/>
    </source>
</evidence>
<dbReference type="AlphaFoldDB" id="B0TK60"/>
<feature type="transmembrane region" description="Helical" evidence="8">
    <location>
        <begin position="68"/>
        <end position="91"/>
    </location>
</feature>
<dbReference type="CDD" id="cd01948">
    <property type="entry name" value="EAL"/>
    <property type="match status" value="1"/>
</dbReference>
<feature type="transmembrane region" description="Helical" evidence="8">
    <location>
        <begin position="124"/>
        <end position="143"/>
    </location>
</feature>
<dbReference type="Pfam" id="PF02378">
    <property type="entry name" value="PTS_EIIC"/>
    <property type="match status" value="1"/>
</dbReference>
<dbReference type="EMBL" id="CP000931">
    <property type="protein sequence ID" value="ABZ77079.1"/>
    <property type="molecule type" value="Genomic_DNA"/>
</dbReference>
<keyword evidence="6 8" id="KW-1133">Transmembrane helix</keyword>
<dbReference type="eggNOG" id="COG5001">
    <property type="taxonomic scope" value="Bacteria"/>
</dbReference>
<dbReference type="SMART" id="SM00052">
    <property type="entry name" value="EAL"/>
    <property type="match status" value="1"/>
</dbReference>
<keyword evidence="3" id="KW-1003">Cell membrane</keyword>
<feature type="transmembrane region" description="Helical" evidence="8">
    <location>
        <begin position="164"/>
        <end position="191"/>
    </location>
</feature>
<keyword evidence="7 8" id="KW-0472">Membrane</keyword>
<dbReference type="GO" id="GO:0008982">
    <property type="term" value="F:protein-N(PI)-phosphohistidine-sugar phosphotransferase activity"/>
    <property type="evidence" value="ECO:0007669"/>
    <property type="project" value="InterPro"/>
</dbReference>
<evidence type="ECO:0000313" key="11">
    <source>
        <dbReference type="EMBL" id="ABZ77079.1"/>
    </source>
</evidence>
<keyword evidence="2" id="KW-0813">Transport</keyword>
<dbReference type="Pfam" id="PF00563">
    <property type="entry name" value="EAL"/>
    <property type="match status" value="1"/>
</dbReference>
<evidence type="ECO:0000259" key="9">
    <source>
        <dbReference type="PROSITE" id="PS50883"/>
    </source>
</evidence>
<proteinExistence type="predicted"/>
<dbReference type="InterPro" id="IPR001633">
    <property type="entry name" value="EAL_dom"/>
</dbReference>
<reference evidence="11" key="1">
    <citation type="submission" date="2008-01" db="EMBL/GenBank/DDBJ databases">
        <title>Complete sequence of Shewanella halifaxensis HAW-EB4.</title>
        <authorList>
            <consortium name="US DOE Joint Genome Institute"/>
            <person name="Copeland A."/>
            <person name="Lucas S."/>
            <person name="Lapidus A."/>
            <person name="Glavina del Rio T."/>
            <person name="Dalin E."/>
            <person name="Tice H."/>
            <person name="Bruce D."/>
            <person name="Goodwin L."/>
            <person name="Pitluck S."/>
            <person name="Sims D."/>
            <person name="Brettin T."/>
            <person name="Detter J.C."/>
            <person name="Han C."/>
            <person name="Kuske C.R."/>
            <person name="Schmutz J."/>
            <person name="Larimer F."/>
            <person name="Land M."/>
            <person name="Hauser L."/>
            <person name="Kyrpides N."/>
            <person name="Kim E."/>
            <person name="Zhao J.-S."/>
            <person name="Richardson P."/>
        </authorList>
    </citation>
    <scope>NUCLEOTIDE SEQUENCE [LARGE SCALE GENOMIC DNA]</scope>
    <source>
        <strain evidence="11">HAW-EB4</strain>
    </source>
</reference>
<comment type="subcellular location">
    <subcellularLocation>
        <location evidence="1">Cell membrane</location>
        <topology evidence="1">Multi-pass membrane protein</topology>
    </subcellularLocation>
</comment>
<dbReference type="RefSeq" id="WP_012277607.1">
    <property type="nucleotide sequence ID" value="NC_010334.1"/>
</dbReference>
<dbReference type="InterPro" id="IPR004501">
    <property type="entry name" value="PTS_EIIC_3"/>
</dbReference>
<dbReference type="OrthoDB" id="6198205at2"/>
<dbReference type="KEGG" id="shl:Shal_2522"/>
<evidence type="ECO:0000256" key="2">
    <source>
        <dbReference type="ARBA" id="ARBA00022448"/>
    </source>
</evidence>
<dbReference type="InterPro" id="IPR003352">
    <property type="entry name" value="PTS_EIIC"/>
</dbReference>
<feature type="domain" description="EAL" evidence="9">
    <location>
        <begin position="428"/>
        <end position="678"/>
    </location>
</feature>
<evidence type="ECO:0000259" key="10">
    <source>
        <dbReference type="PROSITE" id="PS51105"/>
    </source>
</evidence>
<dbReference type="PANTHER" id="PTHR33989">
    <property type="match status" value="1"/>
</dbReference>
<dbReference type="GO" id="GO:0009401">
    <property type="term" value="P:phosphoenolpyruvate-dependent sugar phosphotransferase system"/>
    <property type="evidence" value="ECO:0007669"/>
    <property type="project" value="InterPro"/>
</dbReference>
<dbReference type="Proteomes" id="UP000001317">
    <property type="component" value="Chromosome"/>
</dbReference>
<organism evidence="11 12">
    <name type="scientific">Shewanella halifaxensis (strain HAW-EB4)</name>
    <dbReference type="NCBI Taxonomy" id="458817"/>
    <lineage>
        <taxon>Bacteria</taxon>
        <taxon>Pseudomonadati</taxon>
        <taxon>Pseudomonadota</taxon>
        <taxon>Gammaproteobacteria</taxon>
        <taxon>Alteromonadales</taxon>
        <taxon>Shewanellaceae</taxon>
        <taxon>Shewanella</taxon>
    </lineage>
</organism>
<dbReference type="GO" id="GO:0005886">
    <property type="term" value="C:plasma membrane"/>
    <property type="evidence" value="ECO:0007669"/>
    <property type="project" value="UniProtKB-SubCell"/>
</dbReference>
<gene>
    <name evidence="11" type="ordered locus">Shal_2522</name>
</gene>
<evidence type="ECO:0000256" key="1">
    <source>
        <dbReference type="ARBA" id="ARBA00004651"/>
    </source>
</evidence>
<evidence type="ECO:0000256" key="7">
    <source>
        <dbReference type="ARBA" id="ARBA00023136"/>
    </source>
</evidence>
<keyword evidence="5 8" id="KW-0812">Transmembrane</keyword>
<feature type="transmembrane region" description="Helical" evidence="8">
    <location>
        <begin position="98"/>
        <end position="118"/>
    </location>
</feature>
<dbReference type="PROSITE" id="PS51105">
    <property type="entry name" value="PTS_EIIC_TYPE_3"/>
    <property type="match status" value="1"/>
</dbReference>
<dbReference type="eggNOG" id="COG1455">
    <property type="taxonomic scope" value="Bacteria"/>
</dbReference>